<dbReference type="GO" id="GO:0016020">
    <property type="term" value="C:membrane"/>
    <property type="evidence" value="ECO:0007669"/>
    <property type="project" value="UniProtKB-SubCell"/>
</dbReference>
<dbReference type="Gene3D" id="3.40.50.2300">
    <property type="match status" value="1"/>
</dbReference>
<organism evidence="6 7">
    <name type="scientific">Elysia marginata</name>
    <dbReference type="NCBI Taxonomy" id="1093978"/>
    <lineage>
        <taxon>Eukaryota</taxon>
        <taxon>Metazoa</taxon>
        <taxon>Spiralia</taxon>
        <taxon>Lophotrochozoa</taxon>
        <taxon>Mollusca</taxon>
        <taxon>Gastropoda</taxon>
        <taxon>Heterobranchia</taxon>
        <taxon>Euthyneura</taxon>
        <taxon>Panpulmonata</taxon>
        <taxon>Sacoglossa</taxon>
        <taxon>Placobranchoidea</taxon>
        <taxon>Plakobranchidae</taxon>
        <taxon>Elysia</taxon>
    </lineage>
</organism>
<evidence type="ECO:0000256" key="2">
    <source>
        <dbReference type="ARBA" id="ARBA00022692"/>
    </source>
</evidence>
<accession>A0AAV4JAR8</accession>
<keyword evidence="2" id="KW-0812">Transmembrane</keyword>
<comment type="subcellular location">
    <subcellularLocation>
        <location evidence="1">Membrane</location>
    </subcellularLocation>
</comment>
<evidence type="ECO:0000313" key="7">
    <source>
        <dbReference type="Proteomes" id="UP000762676"/>
    </source>
</evidence>
<dbReference type="SUPFAM" id="SSF53822">
    <property type="entry name" value="Periplasmic binding protein-like I"/>
    <property type="match status" value="1"/>
</dbReference>
<keyword evidence="6" id="KW-0675">Receptor</keyword>
<evidence type="ECO:0000256" key="4">
    <source>
        <dbReference type="ARBA" id="ARBA00023136"/>
    </source>
</evidence>
<dbReference type="GO" id="GO:0017046">
    <property type="term" value="F:peptide hormone binding"/>
    <property type="evidence" value="ECO:0007669"/>
    <property type="project" value="TreeGrafter"/>
</dbReference>
<keyword evidence="7" id="KW-1185">Reference proteome</keyword>
<comment type="caution">
    <text evidence="6">The sequence shown here is derived from an EMBL/GenBank/DDBJ whole genome shotgun (WGS) entry which is preliminary data.</text>
</comment>
<dbReference type="GO" id="GO:0038023">
    <property type="term" value="F:signaling receptor activity"/>
    <property type="evidence" value="ECO:0007669"/>
    <property type="project" value="TreeGrafter"/>
</dbReference>
<evidence type="ECO:0000313" key="6">
    <source>
        <dbReference type="EMBL" id="GFS18057.1"/>
    </source>
</evidence>
<proteinExistence type="predicted"/>
<dbReference type="InterPro" id="IPR028082">
    <property type="entry name" value="Peripla_BP_I"/>
</dbReference>
<keyword evidence="4" id="KW-0472">Membrane</keyword>
<name>A0AAV4JAR8_9GAST</name>
<gene>
    <name evidence="6" type="ORF">ElyMa_004997600</name>
</gene>
<dbReference type="InterPro" id="IPR052612">
    <property type="entry name" value="ANP_Clearance_Receptor"/>
</dbReference>
<reference evidence="6 7" key="1">
    <citation type="journal article" date="2021" name="Elife">
        <title>Chloroplast acquisition without the gene transfer in kleptoplastic sea slugs, Plakobranchus ocellatus.</title>
        <authorList>
            <person name="Maeda T."/>
            <person name="Takahashi S."/>
            <person name="Yoshida T."/>
            <person name="Shimamura S."/>
            <person name="Takaki Y."/>
            <person name="Nagai Y."/>
            <person name="Toyoda A."/>
            <person name="Suzuki Y."/>
            <person name="Arimoto A."/>
            <person name="Ishii H."/>
            <person name="Satoh N."/>
            <person name="Nishiyama T."/>
            <person name="Hasebe M."/>
            <person name="Maruyama T."/>
            <person name="Minagawa J."/>
            <person name="Obokata J."/>
            <person name="Shigenobu S."/>
        </authorList>
    </citation>
    <scope>NUCLEOTIDE SEQUENCE [LARGE SCALE GENOMIC DNA]</scope>
</reference>
<protein>
    <submittedName>
        <fullName evidence="6">Atrial natriuretic peptide receptor 3</fullName>
    </submittedName>
</protein>
<evidence type="ECO:0000259" key="5">
    <source>
        <dbReference type="Pfam" id="PF01094"/>
    </source>
</evidence>
<dbReference type="PANTHER" id="PTHR44755:SF8">
    <property type="entry name" value="RECEPTOR LIGAND BINDING REGION DOMAIN-CONTAINING PROTEIN"/>
    <property type="match status" value="1"/>
</dbReference>
<keyword evidence="3" id="KW-1133">Transmembrane helix</keyword>
<dbReference type="Proteomes" id="UP000762676">
    <property type="component" value="Unassembled WGS sequence"/>
</dbReference>
<dbReference type="PANTHER" id="PTHR44755">
    <property type="entry name" value="NATRIURETIC PEPTIDE RECEPTOR 3-RELATED"/>
    <property type="match status" value="1"/>
</dbReference>
<evidence type="ECO:0000256" key="1">
    <source>
        <dbReference type="ARBA" id="ARBA00004370"/>
    </source>
</evidence>
<feature type="domain" description="Receptor ligand binding region" evidence="5">
    <location>
        <begin position="3"/>
        <end position="168"/>
    </location>
</feature>
<dbReference type="GO" id="GO:0007165">
    <property type="term" value="P:signal transduction"/>
    <property type="evidence" value="ECO:0007669"/>
    <property type="project" value="TreeGrafter"/>
</dbReference>
<dbReference type="InterPro" id="IPR001828">
    <property type="entry name" value="ANF_lig-bd_rcpt"/>
</dbReference>
<dbReference type="EMBL" id="BMAT01009996">
    <property type="protein sequence ID" value="GFS18057.1"/>
    <property type="molecule type" value="Genomic_DNA"/>
</dbReference>
<dbReference type="AlphaFoldDB" id="A0AAV4JAR8"/>
<sequence length="171" mass="19583">MKLKEASLTSRVFVLIMDTDNVRELILRATKLKMTTGEYVYIVPEFLGLARISSDVWRRRDGNDREARQGFRSVLYINILSPPLSVYDPILERLSRRVYGNDSKSYLTAMINEEDTAAAEEVQQTILTGYYNAIMMYLQVANETLAEDRHLQDGVAIVRAISNRTFQGESH</sequence>
<evidence type="ECO:0000256" key="3">
    <source>
        <dbReference type="ARBA" id="ARBA00022989"/>
    </source>
</evidence>
<dbReference type="Pfam" id="PF01094">
    <property type="entry name" value="ANF_receptor"/>
    <property type="match status" value="1"/>
</dbReference>